<proteinExistence type="inferred from homology"/>
<evidence type="ECO:0000256" key="9">
    <source>
        <dbReference type="ARBA" id="ARBA00023242"/>
    </source>
</evidence>
<evidence type="ECO:0000256" key="11">
    <source>
        <dbReference type="SAM" id="MobiDB-lite"/>
    </source>
</evidence>
<dbReference type="Proteomes" id="UP000436088">
    <property type="component" value="Unassembled WGS sequence"/>
</dbReference>
<dbReference type="NCBIfam" id="TIGR01624">
    <property type="entry name" value="LRP1_Cterm"/>
    <property type="match status" value="1"/>
</dbReference>
<gene>
    <name evidence="12" type="ORF">F3Y22_tig00111834pilonHSYRG00253</name>
</gene>
<dbReference type="GO" id="GO:0005634">
    <property type="term" value="C:nucleus"/>
    <property type="evidence" value="ECO:0007669"/>
    <property type="project" value="UniProtKB-SubCell"/>
</dbReference>
<accession>A0A6A2YG36</accession>
<dbReference type="GO" id="GO:0009734">
    <property type="term" value="P:auxin-activated signaling pathway"/>
    <property type="evidence" value="ECO:0007669"/>
    <property type="project" value="UniProtKB-KW"/>
</dbReference>
<dbReference type="Pfam" id="PF05142">
    <property type="entry name" value="DUF702"/>
    <property type="match status" value="1"/>
</dbReference>
<dbReference type="PANTHER" id="PTHR31604:SF16">
    <property type="entry name" value="PROTEIN SHI RELATED SEQUENCE 3"/>
    <property type="match status" value="1"/>
</dbReference>
<feature type="region of interest" description="Disordered" evidence="11">
    <location>
        <begin position="62"/>
        <end position="82"/>
    </location>
</feature>
<comment type="caution">
    <text evidence="12">The sequence shown here is derived from an EMBL/GenBank/DDBJ whole genome shotgun (WGS) entry which is preliminary data.</text>
</comment>
<keyword evidence="8" id="KW-0010">Activator</keyword>
<evidence type="ECO:0000313" key="13">
    <source>
        <dbReference type="Proteomes" id="UP000436088"/>
    </source>
</evidence>
<keyword evidence="5" id="KW-0862">Zinc</keyword>
<comment type="similarity">
    <text evidence="2">Belongs to the SHI protein family.</text>
</comment>
<dbReference type="EMBL" id="VEPZ02001441">
    <property type="protein sequence ID" value="KAE8672854.1"/>
    <property type="molecule type" value="Genomic_DNA"/>
</dbReference>
<evidence type="ECO:0000256" key="4">
    <source>
        <dbReference type="ARBA" id="ARBA00022723"/>
    </source>
</evidence>
<keyword evidence="6" id="KW-0073">Auxin biosynthesis</keyword>
<dbReference type="GO" id="GO:0046872">
    <property type="term" value="F:metal ion binding"/>
    <property type="evidence" value="ECO:0007669"/>
    <property type="project" value="UniProtKB-KW"/>
</dbReference>
<dbReference type="InterPro" id="IPR006510">
    <property type="entry name" value="Znf_LRP1"/>
</dbReference>
<evidence type="ECO:0000256" key="7">
    <source>
        <dbReference type="ARBA" id="ARBA00023125"/>
    </source>
</evidence>
<evidence type="ECO:0000256" key="2">
    <source>
        <dbReference type="ARBA" id="ARBA00006911"/>
    </source>
</evidence>
<protein>
    <submittedName>
        <fullName evidence="12">Protein SHORT INTERNODES</fullName>
    </submittedName>
</protein>
<evidence type="ECO:0000256" key="8">
    <source>
        <dbReference type="ARBA" id="ARBA00023159"/>
    </source>
</evidence>
<evidence type="ECO:0000313" key="12">
    <source>
        <dbReference type="EMBL" id="KAE8672854.1"/>
    </source>
</evidence>
<name>A0A6A2YG36_HIBSY</name>
<evidence type="ECO:0000256" key="5">
    <source>
        <dbReference type="ARBA" id="ARBA00022833"/>
    </source>
</evidence>
<evidence type="ECO:0000256" key="1">
    <source>
        <dbReference type="ARBA" id="ARBA00004123"/>
    </source>
</evidence>
<keyword evidence="3" id="KW-0217">Developmental protein</keyword>
<keyword evidence="7" id="KW-0238">DNA-binding</keyword>
<sequence length="221" mass="24713">MMMKMMSRQGGHGGTRCQDCGNIAKKDCAYMRCRTCCRSKGFGCQTHVKSNWVPAYRRRNRYHQQQQEEEHQRWSSLPNPLLSNPKRLRENYPSSGLEVGDFPAQVTLPAMFRCVRVSSIEDVAGDQYAYRTAVTIGGHVFKGILYDQGPDRGHYSLGECSSRETPQPPWLQLPNQTDAAAADLTMATTNTTTTVLPPPYASPFSAFMSPAGTPFFLHPKS</sequence>
<keyword evidence="13" id="KW-1185">Reference proteome</keyword>
<dbReference type="GO" id="GO:0009851">
    <property type="term" value="P:auxin biosynthetic process"/>
    <property type="evidence" value="ECO:0007669"/>
    <property type="project" value="UniProtKB-KW"/>
</dbReference>
<evidence type="ECO:0000256" key="6">
    <source>
        <dbReference type="ARBA" id="ARBA00023070"/>
    </source>
</evidence>
<keyword evidence="10" id="KW-0927">Auxin signaling pathway</keyword>
<dbReference type="GO" id="GO:0003700">
    <property type="term" value="F:DNA-binding transcription factor activity"/>
    <property type="evidence" value="ECO:0007669"/>
    <property type="project" value="InterPro"/>
</dbReference>
<evidence type="ECO:0000256" key="10">
    <source>
        <dbReference type="ARBA" id="ARBA00023294"/>
    </source>
</evidence>
<organism evidence="12 13">
    <name type="scientific">Hibiscus syriacus</name>
    <name type="common">Rose of Sharon</name>
    <dbReference type="NCBI Taxonomy" id="106335"/>
    <lineage>
        <taxon>Eukaryota</taxon>
        <taxon>Viridiplantae</taxon>
        <taxon>Streptophyta</taxon>
        <taxon>Embryophyta</taxon>
        <taxon>Tracheophyta</taxon>
        <taxon>Spermatophyta</taxon>
        <taxon>Magnoliopsida</taxon>
        <taxon>eudicotyledons</taxon>
        <taxon>Gunneridae</taxon>
        <taxon>Pentapetalae</taxon>
        <taxon>rosids</taxon>
        <taxon>malvids</taxon>
        <taxon>Malvales</taxon>
        <taxon>Malvaceae</taxon>
        <taxon>Malvoideae</taxon>
        <taxon>Hibiscus</taxon>
    </lineage>
</organism>
<dbReference type="NCBIfam" id="TIGR01623">
    <property type="entry name" value="put_zinc_LRP1"/>
    <property type="match status" value="1"/>
</dbReference>
<dbReference type="PANTHER" id="PTHR31604">
    <property type="entry name" value="PROTEIN LATERAL ROOT PRIMORDIUM 1"/>
    <property type="match status" value="1"/>
</dbReference>
<dbReference type="AlphaFoldDB" id="A0A6A2YG36"/>
<keyword evidence="9" id="KW-0539">Nucleus</keyword>
<dbReference type="GO" id="GO:0003677">
    <property type="term" value="F:DNA binding"/>
    <property type="evidence" value="ECO:0007669"/>
    <property type="project" value="UniProtKB-KW"/>
</dbReference>
<dbReference type="InterPro" id="IPR006511">
    <property type="entry name" value="SHI_C"/>
</dbReference>
<dbReference type="InterPro" id="IPR007818">
    <property type="entry name" value="SHI"/>
</dbReference>
<reference evidence="12" key="1">
    <citation type="submission" date="2019-09" db="EMBL/GenBank/DDBJ databases">
        <title>Draft genome information of white flower Hibiscus syriacus.</title>
        <authorList>
            <person name="Kim Y.-M."/>
        </authorList>
    </citation>
    <scope>NUCLEOTIDE SEQUENCE [LARGE SCALE GENOMIC DNA]</scope>
    <source>
        <strain evidence="12">YM2019G1</strain>
    </source>
</reference>
<keyword evidence="4" id="KW-0479">Metal-binding</keyword>
<dbReference type="GO" id="GO:0045893">
    <property type="term" value="P:positive regulation of DNA-templated transcription"/>
    <property type="evidence" value="ECO:0007669"/>
    <property type="project" value="TreeGrafter"/>
</dbReference>
<comment type="subcellular location">
    <subcellularLocation>
        <location evidence="1">Nucleus</location>
    </subcellularLocation>
</comment>
<evidence type="ECO:0000256" key="3">
    <source>
        <dbReference type="ARBA" id="ARBA00022473"/>
    </source>
</evidence>